<dbReference type="PATRIC" id="fig|156976.3.peg.1570"/>
<reference evidence="2 3" key="1">
    <citation type="submission" date="2015-08" db="EMBL/GenBank/DDBJ databases">
        <authorList>
            <person name="Babu N.S."/>
            <person name="Beckwith C.J."/>
            <person name="Beseler K.G."/>
            <person name="Brison A."/>
            <person name="Carone J.V."/>
            <person name="Caskin T.P."/>
            <person name="Diamond M."/>
            <person name="Durham M.E."/>
            <person name="Foxe J.M."/>
            <person name="Go M."/>
            <person name="Henderson B.A."/>
            <person name="Jones I.B."/>
            <person name="McGettigan J.A."/>
            <person name="Micheletti S.J."/>
            <person name="Nasrallah M.E."/>
            <person name="Ortiz D."/>
            <person name="Piller C.R."/>
            <person name="Privatt S.R."/>
            <person name="Schneider S.L."/>
            <person name="Sharp S."/>
            <person name="Smith T.C."/>
            <person name="Stanton J.D."/>
            <person name="Ullery H.E."/>
            <person name="Wilson R.J."/>
            <person name="Serrano M.G."/>
            <person name="Buck G."/>
            <person name="Lee V."/>
            <person name="Wang Y."/>
            <person name="Carvalho R."/>
            <person name="Voegtly L."/>
            <person name="Shi R."/>
            <person name="Duckworth R."/>
            <person name="Johnson A."/>
            <person name="Loviza R."/>
            <person name="Walstead R."/>
            <person name="Shah Z."/>
            <person name="Kiflezghi M."/>
            <person name="Wade K."/>
            <person name="Ball S.L."/>
            <person name="Bradley K.W."/>
            <person name="Asai D.J."/>
            <person name="Bowman C.A."/>
            <person name="Russell D.A."/>
            <person name="Pope W.H."/>
            <person name="Jacobs-Sera D."/>
            <person name="Hendrix R.W."/>
            <person name="Hatfull G.F."/>
        </authorList>
    </citation>
    <scope>NUCLEOTIDE SEQUENCE [LARGE SCALE GENOMIC DNA]</scope>
    <source>
        <strain evidence="2 3">PUDD_83A45</strain>
    </source>
</reference>
<keyword evidence="1" id="KW-0472">Membrane</keyword>
<protein>
    <recommendedName>
        <fullName evidence="4">Type VII secretion protein EccB</fullName>
    </recommendedName>
</protein>
<name>A0A0K1RCC4_9CORY</name>
<accession>A0A0K1RCC4</accession>
<dbReference type="AlphaFoldDB" id="A0A0K1RCC4"/>
<feature type="transmembrane region" description="Helical" evidence="1">
    <location>
        <begin position="44"/>
        <end position="65"/>
    </location>
</feature>
<evidence type="ECO:0000256" key="1">
    <source>
        <dbReference type="SAM" id="Phobius"/>
    </source>
</evidence>
<dbReference type="GO" id="GO:0005576">
    <property type="term" value="C:extracellular region"/>
    <property type="evidence" value="ECO:0007669"/>
    <property type="project" value="TreeGrafter"/>
</dbReference>
<organism evidence="2 3">
    <name type="scientific">Corynebacterium riegelii</name>
    <dbReference type="NCBI Taxonomy" id="156976"/>
    <lineage>
        <taxon>Bacteria</taxon>
        <taxon>Bacillati</taxon>
        <taxon>Actinomycetota</taxon>
        <taxon>Actinomycetes</taxon>
        <taxon>Mycobacteriales</taxon>
        <taxon>Corynebacteriaceae</taxon>
        <taxon>Corynebacterium</taxon>
    </lineage>
</organism>
<dbReference type="Pfam" id="PF05108">
    <property type="entry name" value="T7SS_ESX1_EccB"/>
    <property type="match status" value="1"/>
</dbReference>
<sequence>MAKLLPTTKTQVSGHRFMRRRVEHGIVFGDVRMIHDPLSSRRRAMVFGMVAVLLVSGVMGLFAWMRPNPDPGEAPILRASDGSLFVQVDGVAHPVTNLASARLIAGSAAEPARVGDQSLGQLRKGVPVGIVSAPAVFAPADSEDEFWSVCQAGTDVVVRADQAPESLLPSEAVLAVADNREWVVTAAGRTQLPPPTTPEGRIIRRGLGVSATTPRWSPPPSLITALKELPPYVLPHPAPQIVRTPAGAWLLVNGAVQPITRLQELLLIDAGVNPTHITQPQLASYPDLEPAFDLRLPEQIPMWVDPARRAVCVDEEGRAGAVSYEEALRGAVQLSGTAAATHFAGLHSGSVGVDSGFGFHVVSANGLRHAAAEALTLETVGVARIDTVPWGLLALLPEGEALTREAALTATY</sequence>
<dbReference type="InterPro" id="IPR007795">
    <property type="entry name" value="T7SS_EccB"/>
</dbReference>
<keyword evidence="1" id="KW-0812">Transmembrane</keyword>
<proteinExistence type="predicted"/>
<dbReference type="Proteomes" id="UP000060016">
    <property type="component" value="Chromosome"/>
</dbReference>
<dbReference type="STRING" id="156976.AK829_07845"/>
<dbReference type="PANTHER" id="PTHR40765:SF2">
    <property type="entry name" value="ESX-2 SECRETION SYSTEM ATPASE ECCB2"/>
    <property type="match status" value="1"/>
</dbReference>
<dbReference type="EMBL" id="CP012342">
    <property type="protein sequence ID" value="AKV59082.1"/>
    <property type="molecule type" value="Genomic_DNA"/>
</dbReference>
<evidence type="ECO:0000313" key="3">
    <source>
        <dbReference type="Proteomes" id="UP000060016"/>
    </source>
</evidence>
<dbReference type="PANTHER" id="PTHR40765">
    <property type="entry name" value="ESX-2 SECRETION SYSTEM ATPASE ECCB2"/>
    <property type="match status" value="1"/>
</dbReference>
<keyword evidence="1" id="KW-1133">Transmembrane helix</keyword>
<dbReference type="Gene3D" id="3.30.2390.20">
    <property type="entry name" value="Type VII secretion system EccB, repeat 1 domain"/>
    <property type="match status" value="1"/>
</dbReference>
<dbReference type="NCBIfam" id="TIGR03919">
    <property type="entry name" value="T7SS_EccB"/>
    <property type="match status" value="1"/>
</dbReference>
<dbReference type="KEGG" id="crie:AK829_07845"/>
<dbReference type="InterPro" id="IPR044857">
    <property type="entry name" value="T7SS_EccB_R1"/>
</dbReference>
<gene>
    <name evidence="2" type="ORF">AK829_07845</name>
</gene>
<dbReference type="RefSeq" id="WP_083439797.1">
    <property type="nucleotide sequence ID" value="NZ_CP012342.1"/>
</dbReference>
<evidence type="ECO:0000313" key="2">
    <source>
        <dbReference type="EMBL" id="AKV59082.1"/>
    </source>
</evidence>
<keyword evidence="3" id="KW-1185">Reference proteome</keyword>
<evidence type="ECO:0008006" key="4">
    <source>
        <dbReference type="Google" id="ProtNLM"/>
    </source>
</evidence>